<dbReference type="PROSITE" id="PS51352">
    <property type="entry name" value="THIOREDOXIN_2"/>
    <property type="match status" value="1"/>
</dbReference>
<dbReference type="EMBL" id="AZHF01000011">
    <property type="protein sequence ID" value="OAA69400.1"/>
    <property type="molecule type" value="Genomic_DNA"/>
</dbReference>
<dbReference type="InterPro" id="IPR036249">
    <property type="entry name" value="Thioredoxin-like_sf"/>
</dbReference>
<dbReference type="Pfam" id="PF24541">
    <property type="entry name" value="Thioredox_PDIA6_C"/>
    <property type="match status" value="1"/>
</dbReference>
<proteinExistence type="predicted"/>
<dbReference type="PROSITE" id="PS00194">
    <property type="entry name" value="THIOREDOXIN_1"/>
    <property type="match status" value="1"/>
</dbReference>
<keyword evidence="10" id="KW-1185">Reference proteome</keyword>
<dbReference type="Pfam" id="PF00085">
    <property type="entry name" value="Thioredoxin"/>
    <property type="match status" value="1"/>
</dbReference>
<dbReference type="SUPFAM" id="SSF55021">
    <property type="entry name" value="ACT-like"/>
    <property type="match status" value="2"/>
</dbReference>
<evidence type="ECO:0000313" key="9">
    <source>
        <dbReference type="EMBL" id="OAA69400.1"/>
    </source>
</evidence>
<dbReference type="GO" id="GO:0005788">
    <property type="term" value="C:endoplasmic reticulum lumen"/>
    <property type="evidence" value="ECO:0007669"/>
    <property type="project" value="UniProtKB-SubCell"/>
</dbReference>
<dbReference type="InterPro" id="IPR018717">
    <property type="entry name" value="DUF2241"/>
</dbReference>
<dbReference type="PANTHER" id="PTHR45815:SF3">
    <property type="entry name" value="PROTEIN DISULFIDE-ISOMERASE A6"/>
    <property type="match status" value="1"/>
</dbReference>
<name>A0A168AZA5_CORDF</name>
<gene>
    <name evidence="9" type="ORF">LEL_10276</name>
</gene>
<dbReference type="STRING" id="1081108.A0A168AZA5"/>
<dbReference type="GO" id="GO:0034976">
    <property type="term" value="P:response to endoplasmic reticulum stress"/>
    <property type="evidence" value="ECO:0007669"/>
    <property type="project" value="TreeGrafter"/>
</dbReference>
<evidence type="ECO:0000313" key="10">
    <source>
        <dbReference type="Proteomes" id="UP000076881"/>
    </source>
</evidence>
<dbReference type="Gene3D" id="3.30.2130.10">
    <property type="entry name" value="VC0802-like"/>
    <property type="match status" value="1"/>
</dbReference>
<feature type="region of interest" description="Disordered" evidence="7">
    <location>
        <begin position="619"/>
        <end position="653"/>
    </location>
</feature>
<feature type="compositionally biased region" description="Basic and acidic residues" evidence="7">
    <location>
        <begin position="629"/>
        <end position="653"/>
    </location>
</feature>
<dbReference type="AlphaFoldDB" id="A0A168AZA5"/>
<evidence type="ECO:0000256" key="1">
    <source>
        <dbReference type="ARBA" id="ARBA00001182"/>
    </source>
</evidence>
<comment type="caution">
    <text evidence="9">The sequence shown here is derived from an EMBL/GenBank/DDBJ whole genome shotgun (WGS) entry which is preliminary data.</text>
</comment>
<evidence type="ECO:0000256" key="2">
    <source>
        <dbReference type="ARBA" id="ARBA00004319"/>
    </source>
</evidence>
<organism evidence="9 10">
    <name type="scientific">Akanthomyces lecanii RCEF 1005</name>
    <dbReference type="NCBI Taxonomy" id="1081108"/>
    <lineage>
        <taxon>Eukaryota</taxon>
        <taxon>Fungi</taxon>
        <taxon>Dikarya</taxon>
        <taxon>Ascomycota</taxon>
        <taxon>Pezizomycotina</taxon>
        <taxon>Sordariomycetes</taxon>
        <taxon>Hypocreomycetidae</taxon>
        <taxon>Hypocreales</taxon>
        <taxon>Cordycipitaceae</taxon>
        <taxon>Akanthomyces</taxon>
        <taxon>Cordyceps confragosa</taxon>
    </lineage>
</organism>
<dbReference type="Proteomes" id="UP000076881">
    <property type="component" value="Unassembled WGS sequence"/>
</dbReference>
<dbReference type="PRINTS" id="PR00421">
    <property type="entry name" value="THIOREDOXIN"/>
</dbReference>
<dbReference type="EC" id="5.3.4.1" evidence="3"/>
<evidence type="ECO:0000256" key="5">
    <source>
        <dbReference type="ARBA" id="ARBA00023235"/>
    </source>
</evidence>
<dbReference type="GO" id="GO:0006520">
    <property type="term" value="P:amino acid metabolic process"/>
    <property type="evidence" value="ECO:0007669"/>
    <property type="project" value="UniProtKB-ARBA"/>
</dbReference>
<dbReference type="InterPro" id="IPR045865">
    <property type="entry name" value="ACT-like_dom_sf"/>
</dbReference>
<protein>
    <recommendedName>
        <fullName evidence="3">protein disulfide-isomerase</fullName>
        <ecNumber evidence="3">5.3.4.1</ecNumber>
    </recommendedName>
</protein>
<keyword evidence="6" id="KW-0676">Redox-active center</keyword>
<dbReference type="GO" id="GO:0003756">
    <property type="term" value="F:protein disulfide isomerase activity"/>
    <property type="evidence" value="ECO:0007669"/>
    <property type="project" value="UniProtKB-EC"/>
</dbReference>
<sequence length="653" mass="71139">MAALMQDPGEKSLDKLLATLTTVAHPETYVFAALDKTADLPPLAEVQLLFRESEAVTVIVRKTYAEDNQIDYFFPSRMITLNVTSSLEAVGFMAVIATRLATLGMGVNPVSGFYHDHLFVPEGREAEAVEELKKLAEEKRRELDFSLLDFSSSLLLYITSTCSQAIKNHNTDSATTTPATMHQHAVTTALTVLLATVPTAWAAGMYSKNSRVLQVDAKSFDRLINHSNYTSIVEFYAPWCGHCQSLKPAYEKAASQLDGLAKVAAIDCDDDANKQFCGSMGVKGFPTLKLVRPGKKTGRPVIEDYNGGRTAGAIVEAVAAKINNHVTRVTDKDLDGFLASADGPKAILFTDKGTTSALLRSIAIDYLGVIGIAQIRNKESAAVAQFGIKKFPTLVLVPGREGQEPVVYEGEMKKADMVKFLSQAGEPNPDPAPAKAKGDKKKKPKKDEKAKTEKSDKAKEAEDKPPKAEDKEEPVKEAETSDEAPPAASTPQVIVIPTASSKQEVAEKCLQPKSHTCILALVPDSETPESKKAIDSLSQLNTKYLQGQRKVFPFIAVPDSVDSVVRAKLEAANPVELIAINVRRNWWRKYEGDFGAVSVEAWVDVIRMGEGAKMKLPKGIVEDVEEAEEPAKEQPKTEEEPKVGEATEEHDEL</sequence>
<dbReference type="GO" id="GO:0015035">
    <property type="term" value="F:protein-disulfide reductase activity"/>
    <property type="evidence" value="ECO:0007669"/>
    <property type="project" value="TreeGrafter"/>
</dbReference>
<feature type="region of interest" description="Disordered" evidence="7">
    <location>
        <begin position="423"/>
        <end position="493"/>
    </location>
</feature>
<evidence type="ECO:0000259" key="8">
    <source>
        <dbReference type="PROSITE" id="PS51352"/>
    </source>
</evidence>
<dbReference type="SUPFAM" id="SSF52833">
    <property type="entry name" value="Thioredoxin-like"/>
    <property type="match status" value="2"/>
</dbReference>
<comment type="subcellular location">
    <subcellularLocation>
        <location evidence="2">Endoplasmic reticulum lumen</location>
    </subcellularLocation>
</comment>
<evidence type="ECO:0000256" key="7">
    <source>
        <dbReference type="SAM" id="MobiDB-lite"/>
    </source>
</evidence>
<feature type="compositionally biased region" description="Basic and acidic residues" evidence="7">
    <location>
        <begin position="445"/>
        <end position="479"/>
    </location>
</feature>
<keyword evidence="5" id="KW-0413">Isomerase</keyword>
<feature type="domain" description="Thioredoxin" evidence="8">
    <location>
        <begin position="194"/>
        <end position="323"/>
    </location>
</feature>
<dbReference type="Gene3D" id="3.40.30.10">
    <property type="entry name" value="Glutaredoxin"/>
    <property type="match status" value="2"/>
</dbReference>
<dbReference type="InterPro" id="IPR057305">
    <property type="entry name" value="Thioredox_PDIA6_C"/>
</dbReference>
<reference evidence="9 10" key="1">
    <citation type="journal article" date="2016" name="Genome Biol. Evol.">
        <title>Divergent and convergent evolution of fungal pathogenicity.</title>
        <authorList>
            <person name="Shang Y."/>
            <person name="Xiao G."/>
            <person name="Zheng P."/>
            <person name="Cen K."/>
            <person name="Zhan S."/>
            <person name="Wang C."/>
        </authorList>
    </citation>
    <scope>NUCLEOTIDE SEQUENCE [LARGE SCALE GENOMIC DNA]</scope>
    <source>
        <strain evidence="9 10">RCEF 1005</strain>
    </source>
</reference>
<dbReference type="InterPro" id="IPR017937">
    <property type="entry name" value="Thioredoxin_CS"/>
</dbReference>
<evidence type="ECO:0000256" key="4">
    <source>
        <dbReference type="ARBA" id="ARBA00023157"/>
    </source>
</evidence>
<dbReference type="CDD" id="cd03002">
    <property type="entry name" value="PDI_a_MPD1_like"/>
    <property type="match status" value="1"/>
</dbReference>
<dbReference type="PANTHER" id="PTHR45815">
    <property type="entry name" value="PROTEIN DISULFIDE-ISOMERASE A6"/>
    <property type="match status" value="1"/>
</dbReference>
<dbReference type="GO" id="GO:0046394">
    <property type="term" value="P:carboxylic acid biosynthetic process"/>
    <property type="evidence" value="ECO:0007669"/>
    <property type="project" value="UniProtKB-ARBA"/>
</dbReference>
<evidence type="ECO:0000256" key="3">
    <source>
        <dbReference type="ARBA" id="ARBA00012723"/>
    </source>
</evidence>
<keyword evidence="4" id="KW-1015">Disulfide bond</keyword>
<dbReference type="OrthoDB" id="10264505at2759"/>
<dbReference type="Pfam" id="PF10000">
    <property type="entry name" value="ACT_3"/>
    <property type="match status" value="1"/>
</dbReference>
<evidence type="ECO:0000256" key="6">
    <source>
        <dbReference type="ARBA" id="ARBA00023284"/>
    </source>
</evidence>
<comment type="catalytic activity">
    <reaction evidence="1">
        <text>Catalyzes the rearrangement of -S-S- bonds in proteins.</text>
        <dbReference type="EC" id="5.3.4.1"/>
    </reaction>
</comment>
<dbReference type="InterPro" id="IPR013766">
    <property type="entry name" value="Thioredoxin_domain"/>
</dbReference>
<accession>A0A168AZA5</accession>